<dbReference type="InterPro" id="IPR036249">
    <property type="entry name" value="Thioredoxin-like_sf"/>
</dbReference>
<reference evidence="4 5" key="1">
    <citation type="submission" date="2024-03" db="EMBL/GenBank/DDBJ databases">
        <title>Aquirufa genome sequencing.</title>
        <authorList>
            <person name="Pitt A."/>
            <person name="Hahn M.W."/>
        </authorList>
    </citation>
    <scope>NUCLEOTIDE SEQUENCE [LARGE SCALE GENOMIC DNA]</scope>
    <source>
        <strain evidence="4 5">OSTEICH-129V</strain>
    </source>
</reference>
<dbReference type="Gene3D" id="3.40.30.10">
    <property type="entry name" value="Glutaredoxin"/>
    <property type="match status" value="1"/>
</dbReference>
<dbReference type="RefSeq" id="WP_377983244.1">
    <property type="nucleotide sequence ID" value="NZ_JBBKXZ010000002.1"/>
</dbReference>
<dbReference type="PROSITE" id="PS00194">
    <property type="entry name" value="THIOREDOXIN_1"/>
    <property type="match status" value="1"/>
</dbReference>
<evidence type="ECO:0000256" key="1">
    <source>
        <dbReference type="ARBA" id="ARBA00023284"/>
    </source>
</evidence>
<keyword evidence="2" id="KW-0732">Signal</keyword>
<evidence type="ECO:0000313" key="5">
    <source>
        <dbReference type="Proteomes" id="UP001598138"/>
    </source>
</evidence>
<feature type="signal peptide" evidence="2">
    <location>
        <begin position="1"/>
        <end position="19"/>
    </location>
</feature>
<dbReference type="CDD" id="cd02966">
    <property type="entry name" value="TlpA_like_family"/>
    <property type="match status" value="1"/>
</dbReference>
<keyword evidence="1" id="KW-0676">Redox-active center</keyword>
<evidence type="ECO:0000256" key="2">
    <source>
        <dbReference type="SAM" id="SignalP"/>
    </source>
</evidence>
<dbReference type="PROSITE" id="PS51352">
    <property type="entry name" value="THIOREDOXIN_2"/>
    <property type="match status" value="1"/>
</dbReference>
<gene>
    <name evidence="4" type="ORF">U0R10_06995</name>
</gene>
<dbReference type="SUPFAM" id="SSF52833">
    <property type="entry name" value="Thioredoxin-like"/>
    <property type="match status" value="1"/>
</dbReference>
<evidence type="ECO:0000259" key="3">
    <source>
        <dbReference type="PROSITE" id="PS51352"/>
    </source>
</evidence>
<name>A0ABW6DBT3_9BACT</name>
<organism evidence="4 5">
    <name type="scientific">Aquirufa avitistagni</name>
    <dbReference type="NCBI Taxonomy" id="3104728"/>
    <lineage>
        <taxon>Bacteria</taxon>
        <taxon>Pseudomonadati</taxon>
        <taxon>Bacteroidota</taxon>
        <taxon>Cytophagia</taxon>
        <taxon>Cytophagales</taxon>
        <taxon>Flectobacillaceae</taxon>
        <taxon>Aquirufa</taxon>
    </lineage>
</organism>
<feature type="chain" id="PRO_5046009026" evidence="2">
    <location>
        <begin position="20"/>
        <end position="460"/>
    </location>
</feature>
<dbReference type="EMBL" id="JBBKXZ010000002">
    <property type="protein sequence ID" value="MFD3394362.1"/>
    <property type="molecule type" value="Genomic_DNA"/>
</dbReference>
<sequence length="460" mass="52733">MKYFLLLLLASFISLTSQAQFRIKVTAKNTADSIVYVRTSVYDDQNYVPKDTISLRKSGWKISKKAIIGGIGFLYFPKTKAKIWICLDNNDSLSVSLSGPDYLASIQTKDKKNKLFFEYQRLEKSLAFIDTLYKKEQANGRKFSYSERAAFFKMKSDSLTKFRTQAIKRLKPTDALAIHFKSLNALDRSIPDRKNYAKRAAFLNEIQFNNPKYLFTPNFKATLTEYMSYYPLQADSMQVGMDLVLGKFNCDAKAYPYAFDFFARLMKNRNIQNNTEGYVYFLTRYVKQSGCKFLPEKRKMELLQELDGLSGLPLNQLSPALNLADTTGKSVDLHSFAKDYDYTLLVFYAPTCEHCQKEVPEVEKVLKMAESVLQLKIGRYAICNEPGVPDATWKEFIAKYNLKENYAHVTMPGITKERLIYDALSNPVFYLLDKQGNIVGKKLGAVTIRKFFGAKQQASR</sequence>
<protein>
    <submittedName>
        <fullName evidence="4">TlpA disulfide reductase family protein</fullName>
    </submittedName>
</protein>
<dbReference type="InterPro" id="IPR013766">
    <property type="entry name" value="Thioredoxin_domain"/>
</dbReference>
<dbReference type="Proteomes" id="UP001598138">
    <property type="component" value="Unassembled WGS sequence"/>
</dbReference>
<comment type="caution">
    <text evidence="4">The sequence shown here is derived from an EMBL/GenBank/DDBJ whole genome shotgun (WGS) entry which is preliminary data.</text>
</comment>
<feature type="domain" description="Thioredoxin" evidence="3">
    <location>
        <begin position="312"/>
        <end position="460"/>
    </location>
</feature>
<evidence type="ECO:0000313" key="4">
    <source>
        <dbReference type="EMBL" id="MFD3394362.1"/>
    </source>
</evidence>
<proteinExistence type="predicted"/>
<dbReference type="InterPro" id="IPR017937">
    <property type="entry name" value="Thioredoxin_CS"/>
</dbReference>
<accession>A0ABW6DBT3</accession>
<keyword evidence="5" id="KW-1185">Reference proteome</keyword>